<dbReference type="Proteomes" id="UP000267251">
    <property type="component" value="Unassembled WGS sequence"/>
</dbReference>
<keyword evidence="1" id="KW-0732">Signal</keyword>
<dbReference type="GO" id="GO:0006508">
    <property type="term" value="P:proteolysis"/>
    <property type="evidence" value="ECO:0007669"/>
    <property type="project" value="InterPro"/>
</dbReference>
<feature type="signal peptide" evidence="1">
    <location>
        <begin position="1"/>
        <end position="18"/>
    </location>
</feature>
<dbReference type="Pfam" id="PF03572">
    <property type="entry name" value="Peptidase_S41"/>
    <property type="match status" value="1"/>
</dbReference>
<accession>A0A4P9Y6F9</accession>
<reference evidence="4" key="1">
    <citation type="journal article" date="2018" name="Nat. Microbiol.">
        <title>Leveraging single-cell genomics to expand the fungal tree of life.</title>
        <authorList>
            <person name="Ahrendt S.R."/>
            <person name="Quandt C.A."/>
            <person name="Ciobanu D."/>
            <person name="Clum A."/>
            <person name="Salamov A."/>
            <person name="Andreopoulos B."/>
            <person name="Cheng J.F."/>
            <person name="Woyke T."/>
            <person name="Pelin A."/>
            <person name="Henrissat B."/>
            <person name="Reynolds N.K."/>
            <person name="Benny G.L."/>
            <person name="Smith M.E."/>
            <person name="James T.Y."/>
            <person name="Grigoriev I.V."/>
        </authorList>
    </citation>
    <scope>NUCLEOTIDE SEQUENCE [LARGE SCALE GENOMIC DNA]</scope>
</reference>
<gene>
    <name evidence="3" type="ORF">BJ684DRAFT_19005</name>
</gene>
<protein>
    <recommendedName>
        <fullName evidence="2">Tail specific protease domain-containing protein</fullName>
    </recommendedName>
</protein>
<dbReference type="SUPFAM" id="SSF52096">
    <property type="entry name" value="ClpP/crotonase"/>
    <property type="match status" value="1"/>
</dbReference>
<dbReference type="InterPro" id="IPR029045">
    <property type="entry name" value="ClpP/crotonase-like_dom_sf"/>
</dbReference>
<name>A0A4P9Y6F9_9FUNG</name>
<dbReference type="InterPro" id="IPR052766">
    <property type="entry name" value="S41A_metabolite_peptidase"/>
</dbReference>
<feature type="chain" id="PRO_5020380612" description="Tail specific protease domain-containing protein" evidence="1">
    <location>
        <begin position="19"/>
        <end position="740"/>
    </location>
</feature>
<evidence type="ECO:0000313" key="3">
    <source>
        <dbReference type="EMBL" id="RKP14595.1"/>
    </source>
</evidence>
<dbReference type="Gene3D" id="3.90.226.10">
    <property type="entry name" value="2-enoyl-CoA Hydratase, Chain A, domain 1"/>
    <property type="match status" value="1"/>
</dbReference>
<evidence type="ECO:0000256" key="1">
    <source>
        <dbReference type="SAM" id="SignalP"/>
    </source>
</evidence>
<evidence type="ECO:0000313" key="4">
    <source>
        <dbReference type="Proteomes" id="UP000267251"/>
    </source>
</evidence>
<feature type="domain" description="Tail specific protease" evidence="2">
    <location>
        <begin position="434"/>
        <end position="499"/>
    </location>
</feature>
<dbReference type="GO" id="GO:0008236">
    <property type="term" value="F:serine-type peptidase activity"/>
    <property type="evidence" value="ECO:0007669"/>
    <property type="project" value="InterPro"/>
</dbReference>
<organism evidence="3 4">
    <name type="scientific">Piptocephalis cylindrospora</name>
    <dbReference type="NCBI Taxonomy" id="1907219"/>
    <lineage>
        <taxon>Eukaryota</taxon>
        <taxon>Fungi</taxon>
        <taxon>Fungi incertae sedis</taxon>
        <taxon>Zoopagomycota</taxon>
        <taxon>Zoopagomycotina</taxon>
        <taxon>Zoopagomycetes</taxon>
        <taxon>Zoopagales</taxon>
        <taxon>Piptocephalidaceae</taxon>
        <taxon>Piptocephalis</taxon>
    </lineage>
</organism>
<dbReference type="PANTHER" id="PTHR37049">
    <property type="entry name" value="PEPTIDASE S41 FAMILY PROTEIN"/>
    <property type="match status" value="1"/>
</dbReference>
<keyword evidence="4" id="KW-1185">Reference proteome</keyword>
<dbReference type="PANTHER" id="PTHR37049:SF4">
    <property type="entry name" value="RHODANESE DOMAIN-CONTAINING PROTEIN"/>
    <property type="match status" value="1"/>
</dbReference>
<sequence>MLLPTALILLTAPFLVAGQVPKLNKNSNPQPSDSSACVKALSGSKINFDDARDCYRSFPYDQDIAEKTIESVSSYMSGNVFASLNANPPDSSFVAPYDIVAALNALRPATKTFPTDFDFQTAVRNSLVPGMDGHLSYIPKCYSTFRFTQPFMPIATWEGGRPRFTVGAVSNSFKNMTAMTGAEIISIQGVPALEYFTDFANKYIGASKDPITRLTMAMGYSIQEFGQSSPGLVYGRWADRSSLPDTKEIQYVLRPNITAFYEAVDGTNKQLPAYLRRYAANGAGGEQPPPQTIHAPWSVRLADSSISDPASLNITSTNKYWEAYCAPSNYDSLSTSSNNKDQASDIQREWFYDEAAVSSGIYEKNALPPIPAKDLTSIMERFNHHDSASKAKGTTLGANIAPTSAATSDDLNDIFGKTKVTAYDMAFTILKGGIGVIQITKMSRIDLEWAKAFVEGAESFRAAGVRKWVVDLSNNAGGYICTSQTFLPLLLRSARKNQAFPSLWNDNYSTIRISPLVKKFHDSLAAKNLVSLYSPNRYGDPRTNKSFTESSSWINPGMHLPSTPSGPQGNPSVSYTLPGASKCLVKNSNAARKIQQMLATAPTPNDPSDLIVFSNGYCGSACANLAEQLADRGVKTVLASAFSDQQRNKGTFSTFPGGEGIAMTDLAFIALRLNDTSLLPAPLPVRGTISFATRAVLSKDSTVLEFRRRPADMVLPLNKDNAANIQTRWKDAASLMGWMN</sequence>
<dbReference type="AlphaFoldDB" id="A0A4P9Y6F9"/>
<evidence type="ECO:0000259" key="2">
    <source>
        <dbReference type="Pfam" id="PF03572"/>
    </source>
</evidence>
<proteinExistence type="predicted"/>
<dbReference type="OrthoDB" id="27214at2759"/>
<dbReference type="InterPro" id="IPR005151">
    <property type="entry name" value="Tail-specific_protease"/>
</dbReference>
<dbReference type="EMBL" id="KZ987814">
    <property type="protein sequence ID" value="RKP14595.1"/>
    <property type="molecule type" value="Genomic_DNA"/>
</dbReference>